<dbReference type="Proteomes" id="UP000268446">
    <property type="component" value="Unassembled WGS sequence"/>
</dbReference>
<feature type="domain" description="Cytidyltransferase-like" evidence="6">
    <location>
        <begin position="15"/>
        <end position="146"/>
    </location>
</feature>
<dbReference type="AlphaFoldDB" id="A0A497EY08"/>
<comment type="subcellular location">
    <subcellularLocation>
        <location evidence="4">Cytoplasm</location>
    </subcellularLocation>
</comment>
<dbReference type="SUPFAM" id="SSF52374">
    <property type="entry name" value="Nucleotidylyl transferase"/>
    <property type="match status" value="1"/>
</dbReference>
<evidence type="ECO:0000313" key="7">
    <source>
        <dbReference type="EMBL" id="RLE52067.1"/>
    </source>
</evidence>
<keyword evidence="4" id="KW-0067">ATP-binding</keyword>
<evidence type="ECO:0000256" key="2">
    <source>
        <dbReference type="ARBA" id="ARBA00022679"/>
    </source>
</evidence>
<evidence type="ECO:0000259" key="6">
    <source>
        <dbReference type="Pfam" id="PF01467"/>
    </source>
</evidence>
<evidence type="ECO:0000256" key="5">
    <source>
        <dbReference type="NCBIfam" id="TIGR01527"/>
    </source>
</evidence>
<proteinExistence type="inferred from homology"/>
<dbReference type="InterPro" id="IPR004821">
    <property type="entry name" value="Cyt_trans-like"/>
</dbReference>
<dbReference type="Proteomes" id="UP000269499">
    <property type="component" value="Unassembled WGS sequence"/>
</dbReference>
<dbReference type="HAMAP" id="MF_00243">
    <property type="entry name" value="NMN_adenylyltr"/>
    <property type="match status" value="1"/>
</dbReference>
<comment type="catalytic activity">
    <reaction evidence="4">
        <text>beta-nicotinamide D-ribonucleotide + ATP + H(+) = diphosphate + NAD(+)</text>
        <dbReference type="Rhea" id="RHEA:21360"/>
        <dbReference type="ChEBI" id="CHEBI:14649"/>
        <dbReference type="ChEBI" id="CHEBI:15378"/>
        <dbReference type="ChEBI" id="CHEBI:30616"/>
        <dbReference type="ChEBI" id="CHEBI:33019"/>
        <dbReference type="ChEBI" id="CHEBI:57540"/>
        <dbReference type="EC" id="2.7.7.1"/>
    </reaction>
</comment>
<organism evidence="7 9">
    <name type="scientific">Thermoproteota archaeon</name>
    <dbReference type="NCBI Taxonomy" id="2056631"/>
    <lineage>
        <taxon>Archaea</taxon>
        <taxon>Thermoproteota</taxon>
    </lineage>
</organism>
<dbReference type="InterPro" id="IPR014729">
    <property type="entry name" value="Rossmann-like_a/b/a_fold"/>
</dbReference>
<keyword evidence="3 4" id="KW-0548">Nucleotidyltransferase</keyword>
<comment type="pathway">
    <text evidence="4">Cofactor biosynthesis; NAD(+) biosynthesis; NAD(+) from nicotinamide D-ribonucleotide: step 1/1.</text>
</comment>
<evidence type="ECO:0000313" key="10">
    <source>
        <dbReference type="Proteomes" id="UP000269499"/>
    </source>
</evidence>
<evidence type="ECO:0000256" key="1">
    <source>
        <dbReference type="ARBA" id="ARBA00010124"/>
    </source>
</evidence>
<dbReference type="NCBIfam" id="TIGR01527">
    <property type="entry name" value="arch_NMN_Atrans"/>
    <property type="match status" value="1"/>
</dbReference>
<dbReference type="EC" id="2.7.7.1" evidence="4 5"/>
<dbReference type="GO" id="GO:0009435">
    <property type="term" value="P:NAD+ biosynthetic process"/>
    <property type="evidence" value="ECO:0007669"/>
    <property type="project" value="UniProtKB-UniRule"/>
</dbReference>
<sequence length="189" mass="21795">MCGVSQLSRWHRGAYVGKFQPFHKGHLECVKYVLERVDELVIVLGSSQYSHSLENPFTAGERIEMIRLALMEAGIPCERYVIVPVPDTNCVHALWVAHVISYTPKFEVVFSNEPLTRRLFYEAGFEVQSIPFFNRDVLSATEVRQRMIRGENWEELVPRSVAEYIKSINGVERLRSLVQKDKPPFKAQL</sequence>
<dbReference type="GO" id="GO:0005524">
    <property type="term" value="F:ATP binding"/>
    <property type="evidence" value="ECO:0007669"/>
    <property type="project" value="UniProtKB-KW"/>
</dbReference>
<dbReference type="GO" id="GO:0000309">
    <property type="term" value="F:nicotinamide-nucleotide adenylyltransferase activity"/>
    <property type="evidence" value="ECO:0007669"/>
    <property type="project" value="UniProtKB-UniRule"/>
</dbReference>
<dbReference type="InterPro" id="IPR006418">
    <property type="entry name" value="NMN_Atrans_arc"/>
</dbReference>
<keyword evidence="4" id="KW-0520">NAD</keyword>
<reference evidence="9 10" key="1">
    <citation type="submission" date="2018-06" db="EMBL/GenBank/DDBJ databases">
        <title>Extensive metabolic versatility and redundancy in microbially diverse, dynamic hydrothermal sediments.</title>
        <authorList>
            <person name="Dombrowski N."/>
            <person name="Teske A."/>
            <person name="Baker B.J."/>
        </authorList>
    </citation>
    <scope>NUCLEOTIDE SEQUENCE [LARGE SCALE GENOMIC DNA]</scope>
    <source>
        <strain evidence="8">B20_G2</strain>
        <strain evidence="7">B29_G17</strain>
    </source>
</reference>
<keyword evidence="4" id="KW-0547">Nucleotide-binding</keyword>
<evidence type="ECO:0000256" key="4">
    <source>
        <dbReference type="HAMAP-Rule" id="MF_00243"/>
    </source>
</evidence>
<name>A0A497EY08_9CREN</name>
<dbReference type="EMBL" id="QMRA01000013">
    <property type="protein sequence ID" value="RLE54933.1"/>
    <property type="molecule type" value="Genomic_DNA"/>
</dbReference>
<keyword evidence="4" id="KW-0662">Pyridine nucleotide biosynthesis</keyword>
<evidence type="ECO:0000313" key="8">
    <source>
        <dbReference type="EMBL" id="RLE54933.1"/>
    </source>
</evidence>
<dbReference type="UniPathway" id="UPA00253">
    <property type="reaction ID" value="UER00600"/>
</dbReference>
<dbReference type="NCBIfam" id="NF002243">
    <property type="entry name" value="PRK01153.1"/>
    <property type="match status" value="1"/>
</dbReference>
<evidence type="ECO:0000313" key="9">
    <source>
        <dbReference type="Proteomes" id="UP000268446"/>
    </source>
</evidence>
<accession>A0A497EY08</accession>
<dbReference type="Pfam" id="PF01467">
    <property type="entry name" value="CTP_transf_like"/>
    <property type="match status" value="1"/>
</dbReference>
<dbReference type="EMBL" id="QMQZ01000015">
    <property type="protein sequence ID" value="RLE52067.1"/>
    <property type="molecule type" value="Genomic_DNA"/>
</dbReference>
<dbReference type="GO" id="GO:0005737">
    <property type="term" value="C:cytoplasm"/>
    <property type="evidence" value="ECO:0007669"/>
    <property type="project" value="UniProtKB-SubCell"/>
</dbReference>
<gene>
    <name evidence="7" type="ORF">DRJ20_00880</name>
    <name evidence="8" type="ORF">DRJ26_01305</name>
</gene>
<dbReference type="NCBIfam" id="TIGR00125">
    <property type="entry name" value="cyt_tran_rel"/>
    <property type="match status" value="1"/>
</dbReference>
<comment type="similarity">
    <text evidence="1 4">Belongs to the archaeal NMN adenylyltransferase family.</text>
</comment>
<dbReference type="CDD" id="cd02166">
    <property type="entry name" value="NMNAT_Archaea"/>
    <property type="match status" value="1"/>
</dbReference>
<evidence type="ECO:0000256" key="3">
    <source>
        <dbReference type="ARBA" id="ARBA00022695"/>
    </source>
</evidence>
<keyword evidence="4" id="KW-0963">Cytoplasm</keyword>
<dbReference type="PANTHER" id="PTHR21342">
    <property type="entry name" value="PHOSPHOPANTETHEINE ADENYLYLTRANSFERASE"/>
    <property type="match status" value="1"/>
</dbReference>
<dbReference type="Gene3D" id="3.40.50.620">
    <property type="entry name" value="HUPs"/>
    <property type="match status" value="1"/>
</dbReference>
<protein>
    <recommendedName>
        <fullName evidence="4 5">Nicotinamide-nucleotide adenylyltransferase</fullName>
        <ecNumber evidence="4 5">2.7.7.1</ecNumber>
    </recommendedName>
    <alternativeName>
        <fullName evidence="4">NAD(+) diphosphorylase</fullName>
    </alternativeName>
    <alternativeName>
        <fullName evidence="4">NAD(+) pyrophosphorylase</fullName>
    </alternativeName>
    <alternativeName>
        <fullName evidence="4">NMN adenylyltransferase</fullName>
    </alternativeName>
</protein>
<keyword evidence="2 4" id="KW-0808">Transferase</keyword>
<comment type="caution">
    <text evidence="7">The sequence shown here is derived from an EMBL/GenBank/DDBJ whole genome shotgun (WGS) entry which is preliminary data.</text>
</comment>
<dbReference type="PANTHER" id="PTHR21342:SF0">
    <property type="entry name" value="BIFUNCTIONAL NMN ADENYLYLTRANSFERASE_NUDIX HYDROLASE"/>
    <property type="match status" value="1"/>
</dbReference>